<dbReference type="AlphaFoldDB" id="A0A917XAV2"/>
<evidence type="ECO:0000313" key="3">
    <source>
        <dbReference type="Proteomes" id="UP000653411"/>
    </source>
</evidence>
<organism evidence="2 3">
    <name type="scientific">Streptomyces fuscichromogenes</name>
    <dbReference type="NCBI Taxonomy" id="1324013"/>
    <lineage>
        <taxon>Bacteria</taxon>
        <taxon>Bacillati</taxon>
        <taxon>Actinomycetota</taxon>
        <taxon>Actinomycetes</taxon>
        <taxon>Kitasatosporales</taxon>
        <taxon>Streptomycetaceae</taxon>
        <taxon>Streptomyces</taxon>
    </lineage>
</organism>
<proteinExistence type="predicted"/>
<protein>
    <submittedName>
        <fullName evidence="2">Uncharacterized protein</fullName>
    </submittedName>
</protein>
<gene>
    <name evidence="2" type="ORF">GCM10011578_025150</name>
</gene>
<name>A0A917XAV2_9ACTN</name>
<reference evidence="2" key="1">
    <citation type="journal article" date="2014" name="Int. J. Syst. Evol. Microbiol.">
        <title>Complete genome sequence of Corynebacterium casei LMG S-19264T (=DSM 44701T), isolated from a smear-ripened cheese.</title>
        <authorList>
            <consortium name="US DOE Joint Genome Institute (JGI-PGF)"/>
            <person name="Walter F."/>
            <person name="Albersmeier A."/>
            <person name="Kalinowski J."/>
            <person name="Ruckert C."/>
        </authorList>
    </citation>
    <scope>NUCLEOTIDE SEQUENCE</scope>
    <source>
        <strain evidence="2">CGMCC 4.7110</strain>
    </source>
</reference>
<accession>A0A917XAV2</accession>
<reference evidence="2" key="2">
    <citation type="submission" date="2020-09" db="EMBL/GenBank/DDBJ databases">
        <authorList>
            <person name="Sun Q."/>
            <person name="Zhou Y."/>
        </authorList>
    </citation>
    <scope>NUCLEOTIDE SEQUENCE</scope>
    <source>
        <strain evidence="2">CGMCC 4.7110</strain>
    </source>
</reference>
<dbReference type="Proteomes" id="UP000653411">
    <property type="component" value="Unassembled WGS sequence"/>
</dbReference>
<sequence length="86" mass="8787">MMCVPSVTVPERTAVPPELAKATVTFSHHRRSVAARVGVLQVSTAGAGEDEEAPGRGEFDTAGSLGRGSVPSRPVEGDAADPDETG</sequence>
<feature type="region of interest" description="Disordered" evidence="1">
    <location>
        <begin position="45"/>
        <end position="86"/>
    </location>
</feature>
<comment type="caution">
    <text evidence="2">The sequence shown here is derived from an EMBL/GenBank/DDBJ whole genome shotgun (WGS) entry which is preliminary data.</text>
</comment>
<keyword evidence="3" id="KW-1185">Reference proteome</keyword>
<evidence type="ECO:0000256" key="1">
    <source>
        <dbReference type="SAM" id="MobiDB-lite"/>
    </source>
</evidence>
<dbReference type="EMBL" id="BMML01000005">
    <property type="protein sequence ID" value="GGN02606.1"/>
    <property type="molecule type" value="Genomic_DNA"/>
</dbReference>
<evidence type="ECO:0000313" key="2">
    <source>
        <dbReference type="EMBL" id="GGN02606.1"/>
    </source>
</evidence>